<dbReference type="OrthoDB" id="1925570at2759"/>
<evidence type="ECO:0000256" key="1">
    <source>
        <dbReference type="SAM" id="MobiDB-lite"/>
    </source>
</evidence>
<reference evidence="2 3" key="1">
    <citation type="journal article" date="2018" name="Mol. Plant">
        <title>The genome of Artemisia annua provides insight into the evolution of Asteraceae family and artemisinin biosynthesis.</title>
        <authorList>
            <person name="Shen Q."/>
            <person name="Zhang L."/>
            <person name="Liao Z."/>
            <person name="Wang S."/>
            <person name="Yan T."/>
            <person name="Shi P."/>
            <person name="Liu M."/>
            <person name="Fu X."/>
            <person name="Pan Q."/>
            <person name="Wang Y."/>
            <person name="Lv Z."/>
            <person name="Lu X."/>
            <person name="Zhang F."/>
            <person name="Jiang W."/>
            <person name="Ma Y."/>
            <person name="Chen M."/>
            <person name="Hao X."/>
            <person name="Li L."/>
            <person name="Tang Y."/>
            <person name="Lv G."/>
            <person name="Zhou Y."/>
            <person name="Sun X."/>
            <person name="Brodelius P.E."/>
            <person name="Rose J.K.C."/>
            <person name="Tang K."/>
        </authorList>
    </citation>
    <scope>NUCLEOTIDE SEQUENCE [LARGE SCALE GENOMIC DNA]</scope>
    <source>
        <strain evidence="3">cv. Huhao1</strain>
        <tissue evidence="2">Leaf</tissue>
    </source>
</reference>
<comment type="caution">
    <text evidence="2">The sequence shown here is derived from an EMBL/GenBank/DDBJ whole genome shotgun (WGS) entry which is preliminary data.</text>
</comment>
<gene>
    <name evidence="2" type="ORF">CTI12_AA191150</name>
</gene>
<protein>
    <submittedName>
        <fullName evidence="2">Uncharacterized protein</fullName>
    </submittedName>
</protein>
<proteinExistence type="predicted"/>
<dbReference type="PANTHER" id="PTHR36074:SF1">
    <property type="entry name" value="ISOPENTENYL-DIPHOSPHATE DELTA-ISOMERASE"/>
    <property type="match status" value="1"/>
</dbReference>
<dbReference type="EMBL" id="PKPP01001639">
    <property type="protein sequence ID" value="PWA81060.1"/>
    <property type="molecule type" value="Genomic_DNA"/>
</dbReference>
<keyword evidence="3" id="KW-1185">Reference proteome</keyword>
<dbReference type="Proteomes" id="UP000245207">
    <property type="component" value="Unassembled WGS sequence"/>
</dbReference>
<evidence type="ECO:0000313" key="3">
    <source>
        <dbReference type="Proteomes" id="UP000245207"/>
    </source>
</evidence>
<accession>A0A2U1P5U5</accession>
<evidence type="ECO:0000313" key="2">
    <source>
        <dbReference type="EMBL" id="PWA81060.1"/>
    </source>
</evidence>
<organism evidence="2 3">
    <name type="scientific">Artemisia annua</name>
    <name type="common">Sweet wormwood</name>
    <dbReference type="NCBI Taxonomy" id="35608"/>
    <lineage>
        <taxon>Eukaryota</taxon>
        <taxon>Viridiplantae</taxon>
        <taxon>Streptophyta</taxon>
        <taxon>Embryophyta</taxon>
        <taxon>Tracheophyta</taxon>
        <taxon>Spermatophyta</taxon>
        <taxon>Magnoliopsida</taxon>
        <taxon>eudicotyledons</taxon>
        <taxon>Gunneridae</taxon>
        <taxon>Pentapetalae</taxon>
        <taxon>asterids</taxon>
        <taxon>campanulids</taxon>
        <taxon>Asterales</taxon>
        <taxon>Asteraceae</taxon>
        <taxon>Asteroideae</taxon>
        <taxon>Anthemideae</taxon>
        <taxon>Artemisiinae</taxon>
        <taxon>Artemisia</taxon>
    </lineage>
</organism>
<dbReference type="AlphaFoldDB" id="A0A2U1P5U5"/>
<dbReference type="PANTHER" id="PTHR36074">
    <property type="entry name" value="ISOPENTENYL-DIPHOSPHATE DELTA-ISOMERASE"/>
    <property type="match status" value="1"/>
</dbReference>
<feature type="compositionally biased region" description="Basic and acidic residues" evidence="1">
    <location>
        <begin position="342"/>
        <end position="377"/>
    </location>
</feature>
<sequence length="389" mass="43771">MGVRTASLNGITKGYSIELKPLFSALEMTSLAWTTIHSFALNYSDVLLHILQDAKQIASITQGKTSIICYNKRVDGTRAASCDAGPIFSEDLLMGVRTASLNGITKGYSIELKPLFSALEMTSLAWTTIHSFASNYSDVLLHIPQDAKRRDDERRDAERGDDEHRDVDMVLPFWNSVNQILRQTTVVTTRRVLERFVVHHCSQRTAWKLLKDLPESALRKSKRGMPFYTYTFCVARTTIKGNFLGVAASCLVLVGIECYDMTPGRWGKWMTNKKVADVMRTWKSNYELLTTVGGSNSPGEVNSLRVCTRCYPFNTNLLCLQAGNKLVRVRGLMNCGFSLSKTTRENPDRSAHKNKGEKQVDSEEHGARFVKTQRIEIPELPMEQGRITD</sequence>
<name>A0A2U1P5U5_ARTAN</name>
<feature type="region of interest" description="Disordered" evidence="1">
    <location>
        <begin position="342"/>
        <end position="389"/>
    </location>
</feature>